<evidence type="ECO:0000256" key="10">
    <source>
        <dbReference type="SAM" id="MobiDB-lite"/>
    </source>
</evidence>
<dbReference type="SMART" id="SM00086">
    <property type="entry name" value="PAC"/>
    <property type="match status" value="2"/>
</dbReference>
<dbReference type="SUPFAM" id="SSF55073">
    <property type="entry name" value="Nucleotide cyclase"/>
    <property type="match status" value="1"/>
</dbReference>
<feature type="domain" description="PAC" evidence="13">
    <location>
        <begin position="367"/>
        <end position="419"/>
    </location>
</feature>
<evidence type="ECO:0000259" key="12">
    <source>
        <dbReference type="PROSITE" id="PS50112"/>
    </source>
</evidence>
<dbReference type="SUPFAM" id="SSF141868">
    <property type="entry name" value="EAL domain-like"/>
    <property type="match status" value="1"/>
</dbReference>
<comment type="pathway">
    <text evidence="3">Purine metabolism; 3',5'-cyclic di-GMP biosynthesis.</text>
</comment>
<dbReference type="AlphaFoldDB" id="A0A2A7U578"/>
<comment type="subcellular location">
    <subcellularLocation>
        <location evidence="2">Cell membrane</location>
        <topology evidence="2">Multi-pass membrane protein</topology>
    </subcellularLocation>
</comment>
<dbReference type="Gene3D" id="3.30.70.270">
    <property type="match status" value="1"/>
</dbReference>
<feature type="domain" description="PAS" evidence="12">
    <location>
        <begin position="427"/>
        <end position="499"/>
    </location>
</feature>
<dbReference type="NCBIfam" id="TIGR00254">
    <property type="entry name" value="GGDEF"/>
    <property type="match status" value="1"/>
</dbReference>
<dbReference type="InterPro" id="IPR052155">
    <property type="entry name" value="Biofilm_reg_signaling"/>
</dbReference>
<keyword evidence="6 11" id="KW-0812">Transmembrane</keyword>
<evidence type="ECO:0000256" key="9">
    <source>
        <dbReference type="ARBA" id="ARBA00034247"/>
    </source>
</evidence>
<keyword evidence="7 11" id="KW-1133">Transmembrane helix</keyword>
<evidence type="ECO:0000256" key="3">
    <source>
        <dbReference type="ARBA" id="ARBA00004665"/>
    </source>
</evidence>
<evidence type="ECO:0000313" key="17">
    <source>
        <dbReference type="Proteomes" id="UP000219788"/>
    </source>
</evidence>
<protein>
    <recommendedName>
        <fullName evidence="4">diguanylate cyclase</fullName>
        <ecNumber evidence="4">2.7.7.65</ecNumber>
    </recommendedName>
</protein>
<evidence type="ECO:0000259" key="13">
    <source>
        <dbReference type="PROSITE" id="PS50113"/>
    </source>
</evidence>
<feature type="domain" description="GGDEF" evidence="15">
    <location>
        <begin position="587"/>
        <end position="720"/>
    </location>
</feature>
<dbReference type="EMBL" id="PDDV01000013">
    <property type="protein sequence ID" value="PEH73403.1"/>
    <property type="molecule type" value="Genomic_DNA"/>
</dbReference>
<dbReference type="GO" id="GO:0052621">
    <property type="term" value="F:diguanylate cyclase activity"/>
    <property type="evidence" value="ECO:0007669"/>
    <property type="project" value="UniProtKB-EC"/>
</dbReference>
<dbReference type="PROSITE" id="PS50883">
    <property type="entry name" value="EAL"/>
    <property type="match status" value="1"/>
</dbReference>
<dbReference type="Gene3D" id="3.20.20.450">
    <property type="entry name" value="EAL domain"/>
    <property type="match status" value="1"/>
</dbReference>
<evidence type="ECO:0000256" key="7">
    <source>
        <dbReference type="ARBA" id="ARBA00022989"/>
    </source>
</evidence>
<proteinExistence type="predicted"/>
<dbReference type="InterPro" id="IPR001610">
    <property type="entry name" value="PAC"/>
</dbReference>
<keyword evidence="8 11" id="KW-0472">Membrane</keyword>
<dbReference type="InterPro" id="IPR007895">
    <property type="entry name" value="MASE1"/>
</dbReference>
<dbReference type="InterPro" id="IPR029787">
    <property type="entry name" value="Nucleotide_cyclase"/>
</dbReference>
<dbReference type="EC" id="2.7.7.65" evidence="4"/>
<comment type="caution">
    <text evidence="16">The sequence shown here is derived from an EMBL/GenBank/DDBJ whole genome shotgun (WGS) entry which is preliminary data.</text>
</comment>
<dbReference type="STRING" id="636.AAW15_11800"/>
<evidence type="ECO:0000259" key="15">
    <source>
        <dbReference type="PROSITE" id="PS50887"/>
    </source>
</evidence>
<name>A0A2A7U578_EDWTA</name>
<feature type="transmembrane region" description="Helical" evidence="11">
    <location>
        <begin position="122"/>
        <end position="144"/>
    </location>
</feature>
<evidence type="ECO:0000259" key="14">
    <source>
        <dbReference type="PROSITE" id="PS50883"/>
    </source>
</evidence>
<dbReference type="Pfam" id="PF00989">
    <property type="entry name" value="PAS"/>
    <property type="match status" value="2"/>
</dbReference>
<dbReference type="InterPro" id="IPR013767">
    <property type="entry name" value="PAS_fold"/>
</dbReference>
<dbReference type="GO" id="GO:0016301">
    <property type="term" value="F:kinase activity"/>
    <property type="evidence" value="ECO:0007669"/>
    <property type="project" value="UniProtKB-KW"/>
</dbReference>
<reference evidence="17" key="1">
    <citation type="submission" date="2017-09" db="EMBL/GenBank/DDBJ databases">
        <title>FDA dAtabase for Regulatory Grade micrObial Sequences (FDA-ARGOS): Supporting development and validation of Infectious Disease Dx tests.</title>
        <authorList>
            <person name="Goldberg B."/>
            <person name="Campos J."/>
            <person name="Tallon L."/>
            <person name="Sadzewicz L."/>
            <person name="Ott S."/>
            <person name="Zhao X."/>
            <person name="Nagaraj S."/>
            <person name="Vavikolanu K."/>
            <person name="Aluvathingal J."/>
            <person name="Nadendla S."/>
            <person name="Geyer C."/>
            <person name="Sichtig H."/>
        </authorList>
    </citation>
    <scope>NUCLEOTIDE SEQUENCE [LARGE SCALE GENOMIC DNA]</scope>
    <source>
        <strain evidence="17">FDAARGOS_370</strain>
    </source>
</reference>
<feature type="transmembrane region" description="Helical" evidence="11">
    <location>
        <begin position="189"/>
        <end position="206"/>
    </location>
</feature>
<dbReference type="PANTHER" id="PTHR44757">
    <property type="entry name" value="DIGUANYLATE CYCLASE DGCP"/>
    <property type="match status" value="1"/>
</dbReference>
<dbReference type="Gene3D" id="3.30.450.20">
    <property type="entry name" value="PAS domain"/>
    <property type="match status" value="2"/>
</dbReference>
<feature type="transmembrane region" description="Helical" evidence="11">
    <location>
        <begin position="16"/>
        <end position="35"/>
    </location>
</feature>
<keyword evidence="16" id="KW-0808">Transferase</keyword>
<dbReference type="InterPro" id="IPR035965">
    <property type="entry name" value="PAS-like_dom_sf"/>
</dbReference>
<feature type="region of interest" description="Disordered" evidence="10">
    <location>
        <begin position="484"/>
        <end position="514"/>
    </location>
</feature>
<evidence type="ECO:0000256" key="6">
    <source>
        <dbReference type="ARBA" id="ARBA00022692"/>
    </source>
</evidence>
<dbReference type="Proteomes" id="UP000219788">
    <property type="component" value="Unassembled WGS sequence"/>
</dbReference>
<feature type="transmembrane region" description="Helical" evidence="11">
    <location>
        <begin position="218"/>
        <end position="244"/>
    </location>
</feature>
<feature type="transmembrane region" description="Helical" evidence="11">
    <location>
        <begin position="65"/>
        <end position="82"/>
    </location>
</feature>
<feature type="domain" description="EAL" evidence="14">
    <location>
        <begin position="731"/>
        <end position="984"/>
    </location>
</feature>
<dbReference type="GO" id="GO:0006355">
    <property type="term" value="P:regulation of DNA-templated transcription"/>
    <property type="evidence" value="ECO:0007669"/>
    <property type="project" value="InterPro"/>
</dbReference>
<evidence type="ECO:0000313" key="16">
    <source>
        <dbReference type="EMBL" id="PEH73403.1"/>
    </source>
</evidence>
<dbReference type="PROSITE" id="PS50113">
    <property type="entry name" value="PAC"/>
    <property type="match status" value="2"/>
</dbReference>
<feature type="transmembrane region" description="Helical" evidence="11">
    <location>
        <begin position="164"/>
        <end position="182"/>
    </location>
</feature>
<dbReference type="Pfam" id="PF00990">
    <property type="entry name" value="GGDEF"/>
    <property type="match status" value="1"/>
</dbReference>
<feature type="transmembrane region" description="Helical" evidence="11">
    <location>
        <begin position="260"/>
        <end position="278"/>
    </location>
</feature>
<dbReference type="SMART" id="SM00052">
    <property type="entry name" value="EAL"/>
    <property type="match status" value="1"/>
</dbReference>
<evidence type="ECO:0000256" key="8">
    <source>
        <dbReference type="ARBA" id="ARBA00023136"/>
    </source>
</evidence>
<sequence length="1002" mass="111587">MESNPNRSGNDARLSLWRLSLFALSNGLLALLSLLLARPDASSPALWLPTAFTCAVLFHTPRRYWPLLLAIALVSSLLPLPLTTAHYGLLHALIDQGQAWLGAAVLRRLLPAQRPFDTLAHWLRFILSVVVAIPLLCAVLSTLSHTASTNTFITQFSSDFLSDALGMLALTPLGLLAGPAWPTRGRIPCLTLPILVLTLLSDYFALPRLPYPFTIVLIPLLWAAIALPLWPAFLIFACSALLLCAQMNHLSLGTHTPDPLLLYMPILLVLLPAHAIAIQTQAYRRERQRLQENETRLRNVMEYSAIGTALIDLQGEWIQCNPALCQMLGYEASTLMSMPYQQRVHPEDRQSDKRQQAALLAGYLDSYTLEKRYLHRNGQAIWTLLTVSLVRNPRAEPLYFVMQVKEINDIKNNQRQKQRLLDTLHQERERLHTTLSAIGEAVISSDPQQIIRFMNPSAEKMTGWPQGEAIGQPLDTVIQLQESNSGKSRSVLRAGAQDEGDDENEPLSLHSREGRRYEVQSRVAELRHGDGILMGYVVVFQDVSETRTLLRQLSYSALHDPLTGLPNRVSFEQALRRALRGAIEYHQRHVLVFLDLDYFKSINDNAGHAAGDRLLQDLAQLMRSLLRPQDTLARLGGDEFALILCDCELSQGKLMVDQLIHEIAAYPFPWQGQQYHIGASAGLTQLQHDNALADETINQADAACYQAKHRGRGRAFCHSPQRSPHSAAARSEPTADQLSALLADARFTLLLRAVCPRDTPQQIDFYLLDLEACQDDGTPYTSQAFTTACLRHQRQQEVEHWLLSQVLEQHAECLSQQPQALAVAISTASLGQPAFVRWLCDALERSPLPADRLWLRLEESALIEQQTQTAPALAALRRYGCRLIAEGFERHLENIARLEHCQIDYLIASSGLVAQAHANRMDEMMLSLLHTQAHSYGIQTIAGPAELPATLATLNMLGIDLLFGSCLHPTITLTQQLKRLAAPSGAASVDQRATIADDVTMQ</sequence>
<comment type="cofactor">
    <cofactor evidence="1">
        <name>Mg(2+)</name>
        <dbReference type="ChEBI" id="CHEBI:18420"/>
    </cofactor>
</comment>
<dbReference type="PANTHER" id="PTHR44757:SF4">
    <property type="entry name" value="DIGUANYLATE CYCLASE DGCE-RELATED"/>
    <property type="match status" value="1"/>
</dbReference>
<dbReference type="GO" id="GO:0005886">
    <property type="term" value="C:plasma membrane"/>
    <property type="evidence" value="ECO:0007669"/>
    <property type="project" value="UniProtKB-SubCell"/>
</dbReference>
<evidence type="ECO:0000256" key="4">
    <source>
        <dbReference type="ARBA" id="ARBA00012528"/>
    </source>
</evidence>
<dbReference type="SMART" id="SM00091">
    <property type="entry name" value="PAS"/>
    <property type="match status" value="2"/>
</dbReference>
<evidence type="ECO:0000256" key="11">
    <source>
        <dbReference type="SAM" id="Phobius"/>
    </source>
</evidence>
<dbReference type="PROSITE" id="PS50887">
    <property type="entry name" value="GGDEF"/>
    <property type="match status" value="1"/>
</dbReference>
<dbReference type="RefSeq" id="WP_098143375.1">
    <property type="nucleotide sequence ID" value="NZ_PDDV01000013.1"/>
</dbReference>
<dbReference type="CDD" id="cd01948">
    <property type="entry name" value="EAL"/>
    <property type="match status" value="1"/>
</dbReference>
<dbReference type="InterPro" id="IPR001633">
    <property type="entry name" value="EAL_dom"/>
</dbReference>
<dbReference type="InterPro" id="IPR000700">
    <property type="entry name" value="PAS-assoc_C"/>
</dbReference>
<comment type="catalytic activity">
    <reaction evidence="9">
        <text>2 GTP = 3',3'-c-di-GMP + 2 diphosphate</text>
        <dbReference type="Rhea" id="RHEA:24898"/>
        <dbReference type="ChEBI" id="CHEBI:33019"/>
        <dbReference type="ChEBI" id="CHEBI:37565"/>
        <dbReference type="ChEBI" id="CHEBI:58805"/>
        <dbReference type="EC" id="2.7.7.65"/>
    </reaction>
</comment>
<dbReference type="Pfam" id="PF00563">
    <property type="entry name" value="EAL"/>
    <property type="match status" value="1"/>
</dbReference>
<dbReference type="Pfam" id="PF05231">
    <property type="entry name" value="MASE1"/>
    <property type="match status" value="1"/>
</dbReference>
<dbReference type="CDD" id="cd00130">
    <property type="entry name" value="PAS"/>
    <property type="match status" value="2"/>
</dbReference>
<dbReference type="InterPro" id="IPR035919">
    <property type="entry name" value="EAL_sf"/>
</dbReference>
<dbReference type="FunFam" id="3.30.70.270:FF:000001">
    <property type="entry name" value="Diguanylate cyclase domain protein"/>
    <property type="match status" value="1"/>
</dbReference>
<dbReference type="InterPro" id="IPR000014">
    <property type="entry name" value="PAS"/>
</dbReference>
<accession>A0A2A7U578</accession>
<evidence type="ECO:0000256" key="1">
    <source>
        <dbReference type="ARBA" id="ARBA00001946"/>
    </source>
</evidence>
<evidence type="ECO:0000256" key="2">
    <source>
        <dbReference type="ARBA" id="ARBA00004651"/>
    </source>
</evidence>
<dbReference type="PROSITE" id="PS50112">
    <property type="entry name" value="PAS"/>
    <property type="match status" value="2"/>
</dbReference>
<feature type="domain" description="PAC" evidence="13">
    <location>
        <begin position="503"/>
        <end position="555"/>
    </location>
</feature>
<gene>
    <name evidence="16" type="ORF">CRM76_16450</name>
</gene>
<organism evidence="16 17">
    <name type="scientific">Edwardsiella tarda</name>
    <dbReference type="NCBI Taxonomy" id="636"/>
    <lineage>
        <taxon>Bacteria</taxon>
        <taxon>Pseudomonadati</taxon>
        <taxon>Pseudomonadota</taxon>
        <taxon>Gammaproteobacteria</taxon>
        <taxon>Enterobacterales</taxon>
        <taxon>Hafniaceae</taxon>
        <taxon>Edwardsiella</taxon>
    </lineage>
</organism>
<dbReference type="InterPro" id="IPR000160">
    <property type="entry name" value="GGDEF_dom"/>
</dbReference>
<dbReference type="CDD" id="cd01949">
    <property type="entry name" value="GGDEF"/>
    <property type="match status" value="1"/>
</dbReference>
<keyword evidence="5" id="KW-1003">Cell membrane</keyword>
<feature type="domain" description="PAS" evidence="12">
    <location>
        <begin position="293"/>
        <end position="363"/>
    </location>
</feature>
<dbReference type="NCBIfam" id="TIGR00229">
    <property type="entry name" value="sensory_box"/>
    <property type="match status" value="2"/>
</dbReference>
<keyword evidence="16" id="KW-0418">Kinase</keyword>
<dbReference type="OrthoDB" id="9787514at2"/>
<dbReference type="SMART" id="SM00267">
    <property type="entry name" value="GGDEF"/>
    <property type="match status" value="1"/>
</dbReference>
<evidence type="ECO:0000256" key="5">
    <source>
        <dbReference type="ARBA" id="ARBA00022475"/>
    </source>
</evidence>
<dbReference type="SUPFAM" id="SSF55785">
    <property type="entry name" value="PYP-like sensor domain (PAS domain)"/>
    <property type="match status" value="2"/>
</dbReference>
<dbReference type="InterPro" id="IPR043128">
    <property type="entry name" value="Rev_trsase/Diguanyl_cyclase"/>
</dbReference>